<dbReference type="EnsemblMetazoa" id="PPA42935.1">
    <property type="protein sequence ID" value="PPA42935.1"/>
    <property type="gene ID" value="WBGene00281304"/>
</dbReference>
<keyword evidence="3" id="KW-0812">Transmembrane</keyword>
<comment type="similarity">
    <text evidence="2">Belongs to the nematode receptor-like protein srd family.</text>
</comment>
<organism evidence="6 7">
    <name type="scientific">Pristionchus pacificus</name>
    <name type="common">Parasitic nematode worm</name>
    <dbReference type="NCBI Taxonomy" id="54126"/>
    <lineage>
        <taxon>Eukaryota</taxon>
        <taxon>Metazoa</taxon>
        <taxon>Ecdysozoa</taxon>
        <taxon>Nematoda</taxon>
        <taxon>Chromadorea</taxon>
        <taxon>Rhabditida</taxon>
        <taxon>Rhabditina</taxon>
        <taxon>Diplogasteromorpha</taxon>
        <taxon>Diplogasteroidea</taxon>
        <taxon>Neodiplogasteridae</taxon>
        <taxon>Pristionchus</taxon>
    </lineage>
</organism>
<evidence type="ECO:0000256" key="2">
    <source>
        <dbReference type="ARBA" id="ARBA00009166"/>
    </source>
</evidence>
<name>A0A2A6CV33_PRIPA</name>
<protein>
    <submittedName>
        <fullName evidence="6">G protein-coupled receptor</fullName>
    </submittedName>
</protein>
<reference evidence="7" key="1">
    <citation type="journal article" date="2008" name="Nat. Genet.">
        <title>The Pristionchus pacificus genome provides a unique perspective on nematode lifestyle and parasitism.</title>
        <authorList>
            <person name="Dieterich C."/>
            <person name="Clifton S.W."/>
            <person name="Schuster L.N."/>
            <person name="Chinwalla A."/>
            <person name="Delehaunty K."/>
            <person name="Dinkelacker I."/>
            <person name="Fulton L."/>
            <person name="Fulton R."/>
            <person name="Godfrey J."/>
            <person name="Minx P."/>
            <person name="Mitreva M."/>
            <person name="Roeseler W."/>
            <person name="Tian H."/>
            <person name="Witte H."/>
            <person name="Yang S.P."/>
            <person name="Wilson R.K."/>
            <person name="Sommer R.J."/>
        </authorList>
    </citation>
    <scope>NUCLEOTIDE SEQUENCE [LARGE SCALE GENOMIC DNA]</scope>
    <source>
        <strain evidence="7">PS312</strain>
    </source>
</reference>
<evidence type="ECO:0000256" key="4">
    <source>
        <dbReference type="ARBA" id="ARBA00022989"/>
    </source>
</evidence>
<sequence>MLAKFSFLIYLPSAQILVGVPANILLIYLTLFRTPEAFRKYARVLFVGGVSDLIGALMQPVLVARSLTSGGFAILQFHGLCTLHSVESCWAGMGKNSSQNILLVWFIRCSQVEFVAGLLETLLTINDSLICTLLLFRLLTLIDKTPTHKMTMVFIFIIIIPNLPLSFGYYAVMRKFRYFSGEILDIRLGELLTSTEYCGVINLSDILSIVVVVWTCIALSLFFNSALFIRWKLIRVLENSKVLCIMSTASRRLHLMFIKVSRSIIDMDIQFKSITDAKCPIAHSHLFPNRISNLYNGSSPNHQLYRPSVRNSSGSIYESARITASFR</sequence>
<dbReference type="GO" id="GO:0016020">
    <property type="term" value="C:membrane"/>
    <property type="evidence" value="ECO:0007669"/>
    <property type="project" value="UniProtKB-SubCell"/>
</dbReference>
<reference evidence="6" key="2">
    <citation type="submission" date="2022-06" db="UniProtKB">
        <authorList>
            <consortium name="EnsemblMetazoa"/>
        </authorList>
    </citation>
    <scope>IDENTIFICATION</scope>
    <source>
        <strain evidence="6">PS312</strain>
    </source>
</reference>
<evidence type="ECO:0000313" key="7">
    <source>
        <dbReference type="Proteomes" id="UP000005239"/>
    </source>
</evidence>
<dbReference type="PANTHER" id="PTHR22945:SF40">
    <property type="entry name" value="SERPENTINE RECEPTOR, CLASS D (DELTA)-RELATED"/>
    <property type="match status" value="1"/>
</dbReference>
<dbReference type="InterPro" id="IPR050920">
    <property type="entry name" value="Nematode_rcpt-like_delta"/>
</dbReference>
<comment type="subcellular location">
    <subcellularLocation>
        <location evidence="1">Membrane</location>
        <topology evidence="1">Multi-pass membrane protein</topology>
    </subcellularLocation>
</comment>
<accession>A0A8R1UXA6</accession>
<evidence type="ECO:0000256" key="1">
    <source>
        <dbReference type="ARBA" id="ARBA00004141"/>
    </source>
</evidence>
<dbReference type="Proteomes" id="UP000005239">
    <property type="component" value="Unassembled WGS sequence"/>
</dbReference>
<gene>
    <name evidence="6" type="primary">WBGene00281304</name>
</gene>
<dbReference type="PANTHER" id="PTHR22945">
    <property type="entry name" value="SERPENTINE RECEPTOR, CLASS D DELTA"/>
    <property type="match status" value="1"/>
</dbReference>
<keyword evidence="4" id="KW-1133">Transmembrane helix</keyword>
<evidence type="ECO:0000313" key="6">
    <source>
        <dbReference type="EnsemblMetazoa" id="PPA42935.1"/>
    </source>
</evidence>
<evidence type="ECO:0000256" key="3">
    <source>
        <dbReference type="ARBA" id="ARBA00022692"/>
    </source>
</evidence>
<keyword evidence="5" id="KW-0472">Membrane</keyword>
<dbReference type="Pfam" id="PF10317">
    <property type="entry name" value="7TM_GPCR_Srd"/>
    <property type="match status" value="2"/>
</dbReference>
<dbReference type="AlphaFoldDB" id="A0A2A6CV33"/>
<accession>A0A2A6CV33</accession>
<dbReference type="InterPro" id="IPR019421">
    <property type="entry name" value="7TM_GPCR_serpentine_rcpt_Srd"/>
</dbReference>
<evidence type="ECO:0000256" key="5">
    <source>
        <dbReference type="ARBA" id="ARBA00023136"/>
    </source>
</evidence>
<keyword evidence="7" id="KW-1185">Reference proteome</keyword>
<proteinExistence type="inferred from homology"/>